<feature type="region of interest" description="Disordered" evidence="1">
    <location>
        <begin position="87"/>
        <end position="120"/>
    </location>
</feature>
<evidence type="ECO:0000313" key="4">
    <source>
        <dbReference type="EMBL" id="CAD8472648.1"/>
    </source>
</evidence>
<feature type="compositionally biased region" description="Pro residues" evidence="1">
    <location>
        <begin position="89"/>
        <end position="101"/>
    </location>
</feature>
<accession>A0A6T7NTN1</accession>
<dbReference type="InterPro" id="IPR004344">
    <property type="entry name" value="TTL/TTLL_fam"/>
</dbReference>
<gene>
    <name evidence="3" type="ORF">PANT1444_LOCUS2995</name>
    <name evidence="4" type="ORF">PANT1444_LOCUS2997</name>
</gene>
<dbReference type="PROSITE" id="PS00028">
    <property type="entry name" value="ZINC_FINGER_C2H2_1"/>
    <property type="match status" value="1"/>
</dbReference>
<dbReference type="EMBL" id="HBEP01005382">
    <property type="protein sequence ID" value="CAD8472648.1"/>
    <property type="molecule type" value="Transcribed_RNA"/>
</dbReference>
<dbReference type="EMBL" id="HBEP01005379">
    <property type="protein sequence ID" value="CAD8472638.1"/>
    <property type="molecule type" value="Transcribed_RNA"/>
</dbReference>
<dbReference type="InterPro" id="IPR013087">
    <property type="entry name" value="Znf_C2H2_type"/>
</dbReference>
<evidence type="ECO:0000259" key="2">
    <source>
        <dbReference type="PROSITE" id="PS00028"/>
    </source>
</evidence>
<evidence type="ECO:0000256" key="1">
    <source>
        <dbReference type="SAM" id="MobiDB-lite"/>
    </source>
</evidence>
<proteinExistence type="predicted"/>
<organism evidence="4">
    <name type="scientific">Phaeocystis antarctica</name>
    <dbReference type="NCBI Taxonomy" id="33657"/>
    <lineage>
        <taxon>Eukaryota</taxon>
        <taxon>Haptista</taxon>
        <taxon>Haptophyta</taxon>
        <taxon>Prymnesiophyceae</taxon>
        <taxon>Phaeocystales</taxon>
        <taxon>Phaeocystaceae</taxon>
        <taxon>Phaeocystis</taxon>
    </lineage>
</organism>
<dbReference type="Gene3D" id="3.30.470.20">
    <property type="entry name" value="ATP-grasp fold, B domain"/>
    <property type="match status" value="1"/>
</dbReference>
<feature type="domain" description="C2H2-type" evidence="2">
    <location>
        <begin position="5"/>
        <end position="25"/>
    </location>
</feature>
<reference evidence="4" key="1">
    <citation type="submission" date="2021-01" db="EMBL/GenBank/DDBJ databases">
        <authorList>
            <person name="Corre E."/>
            <person name="Pelletier E."/>
            <person name="Niang G."/>
            <person name="Scheremetjew M."/>
            <person name="Finn R."/>
            <person name="Kale V."/>
            <person name="Holt S."/>
            <person name="Cochrane G."/>
            <person name="Meng A."/>
            <person name="Brown T."/>
            <person name="Cohen L."/>
        </authorList>
    </citation>
    <scope>NUCLEOTIDE SEQUENCE</scope>
    <source>
        <strain evidence="4">CCMP1374</strain>
    </source>
</reference>
<dbReference type="AlphaFoldDB" id="A0A6T7NTN1"/>
<feature type="compositionally biased region" description="Basic residues" evidence="1">
    <location>
        <begin position="102"/>
        <end position="113"/>
    </location>
</feature>
<sequence>MGFRCAHCCHLFGVDLIADAHRQLHVIEVNIAPDLTLSTEGACAATAHGCVGGSSIYDRSVHLLFSPVAAATTLHAMLTRATLVCCPRTSPPSTAPRPPLPRVRRRCRRRRRSSSSTGLA</sequence>
<protein>
    <recommendedName>
        <fullName evidence="2">C2H2-type domain-containing protein</fullName>
    </recommendedName>
</protein>
<dbReference type="Pfam" id="PF03133">
    <property type="entry name" value="TTL"/>
    <property type="match status" value="1"/>
</dbReference>
<name>A0A6T7NTN1_9EUKA</name>
<evidence type="ECO:0000313" key="3">
    <source>
        <dbReference type="EMBL" id="CAD8472638.1"/>
    </source>
</evidence>